<dbReference type="AlphaFoldDB" id="H2YJR4"/>
<proteinExistence type="predicted"/>
<accession>H2YJR4</accession>
<sequence length="85" mass="9657">MAAAVEAGSFMEMMQEIVANDQKQQADGFVNVAPIAFWTQIFAKYFLHANNPQHDDLLFYVKKTESQTSQNEVEVYRRESPNSPG</sequence>
<organism evidence="2 3">
    <name type="scientific">Ciona savignyi</name>
    <name type="common">Pacific transparent sea squirt</name>
    <dbReference type="NCBI Taxonomy" id="51511"/>
    <lineage>
        <taxon>Eukaryota</taxon>
        <taxon>Metazoa</taxon>
        <taxon>Chordata</taxon>
        <taxon>Tunicata</taxon>
        <taxon>Ascidiacea</taxon>
        <taxon>Phlebobranchia</taxon>
        <taxon>Cionidae</taxon>
        <taxon>Ciona</taxon>
    </lineage>
</organism>
<feature type="compositionally biased region" description="Basic and acidic residues" evidence="1">
    <location>
        <begin position="74"/>
        <end position="85"/>
    </location>
</feature>
<name>H2YJR4_CIOSA</name>
<reference evidence="2" key="3">
    <citation type="submission" date="2025-09" db="UniProtKB">
        <authorList>
            <consortium name="Ensembl"/>
        </authorList>
    </citation>
    <scope>IDENTIFICATION</scope>
</reference>
<keyword evidence="3" id="KW-1185">Reference proteome</keyword>
<reference evidence="2" key="2">
    <citation type="submission" date="2025-08" db="UniProtKB">
        <authorList>
            <consortium name="Ensembl"/>
        </authorList>
    </citation>
    <scope>IDENTIFICATION</scope>
</reference>
<evidence type="ECO:0000256" key="1">
    <source>
        <dbReference type="SAM" id="MobiDB-lite"/>
    </source>
</evidence>
<evidence type="ECO:0000313" key="2">
    <source>
        <dbReference type="Ensembl" id="ENSCSAVP00000005563.1"/>
    </source>
</evidence>
<feature type="region of interest" description="Disordered" evidence="1">
    <location>
        <begin position="66"/>
        <end position="85"/>
    </location>
</feature>
<dbReference type="InParanoid" id="H2YJR4"/>
<reference evidence="3" key="1">
    <citation type="submission" date="2003-08" db="EMBL/GenBank/DDBJ databases">
        <authorList>
            <person name="Birren B."/>
            <person name="Nusbaum C."/>
            <person name="Abebe A."/>
            <person name="Abouelleil A."/>
            <person name="Adekoya E."/>
            <person name="Ait-zahra M."/>
            <person name="Allen N."/>
            <person name="Allen T."/>
            <person name="An P."/>
            <person name="Anderson M."/>
            <person name="Anderson S."/>
            <person name="Arachchi H."/>
            <person name="Armbruster J."/>
            <person name="Bachantsang P."/>
            <person name="Baldwin J."/>
            <person name="Barry A."/>
            <person name="Bayul T."/>
            <person name="Blitshsteyn B."/>
            <person name="Bloom T."/>
            <person name="Blye J."/>
            <person name="Boguslavskiy L."/>
            <person name="Borowsky M."/>
            <person name="Boukhgalter B."/>
            <person name="Brunache A."/>
            <person name="Butler J."/>
            <person name="Calixte N."/>
            <person name="Calvo S."/>
            <person name="Camarata J."/>
            <person name="Campo K."/>
            <person name="Chang J."/>
            <person name="Cheshatsang Y."/>
            <person name="Citroen M."/>
            <person name="Collymore A."/>
            <person name="Considine T."/>
            <person name="Cook A."/>
            <person name="Cooke P."/>
            <person name="Corum B."/>
            <person name="Cuomo C."/>
            <person name="David R."/>
            <person name="Dawoe T."/>
            <person name="Degray S."/>
            <person name="Dodge S."/>
            <person name="Dooley K."/>
            <person name="Dorje P."/>
            <person name="Dorjee K."/>
            <person name="Dorris L."/>
            <person name="Duffey N."/>
            <person name="Dupes A."/>
            <person name="Elkins T."/>
            <person name="Engels R."/>
            <person name="Erickson J."/>
            <person name="Farina A."/>
            <person name="Faro S."/>
            <person name="Ferreira P."/>
            <person name="Fischer H."/>
            <person name="Fitzgerald M."/>
            <person name="Foley K."/>
            <person name="Gage D."/>
            <person name="Galagan J."/>
            <person name="Gearin G."/>
            <person name="Gnerre S."/>
            <person name="Gnirke A."/>
            <person name="Goyette A."/>
            <person name="Graham J."/>
            <person name="Grandbois E."/>
            <person name="Gyaltsen K."/>
            <person name="Hafez N."/>
            <person name="Hagopian D."/>
            <person name="Hagos B."/>
            <person name="Hall J."/>
            <person name="Hatcher B."/>
            <person name="Heller A."/>
            <person name="Higgins H."/>
            <person name="Honan T."/>
            <person name="Horn A."/>
            <person name="Houde N."/>
            <person name="Hughes L."/>
            <person name="Hulme W."/>
            <person name="Husby E."/>
            <person name="Iliev I."/>
            <person name="Jaffe D."/>
            <person name="Jones C."/>
            <person name="Kamal M."/>
            <person name="Kamat A."/>
            <person name="Kamvysselis M."/>
            <person name="Karlsson E."/>
            <person name="Kells C."/>
            <person name="Kieu A."/>
            <person name="Kisner P."/>
            <person name="Kodira C."/>
            <person name="Kulbokas E."/>
            <person name="Labutti K."/>
            <person name="Lama D."/>
            <person name="Landers T."/>
            <person name="Leger J."/>
            <person name="Levine S."/>
            <person name="Lewis D."/>
            <person name="Lewis T."/>
            <person name="Lindblad-toh K."/>
            <person name="Liu X."/>
            <person name="Lokyitsang T."/>
            <person name="Lokyitsang Y."/>
            <person name="Lucien O."/>
            <person name="Lui A."/>
            <person name="Ma L.J."/>
            <person name="Mabbitt R."/>
            <person name="Macdonald J."/>
            <person name="Maclean C."/>
            <person name="Major J."/>
            <person name="Manning J."/>
            <person name="Marabella R."/>
            <person name="Maru K."/>
            <person name="Matthews C."/>
            <person name="Mauceli E."/>
            <person name="Mccarthy M."/>
            <person name="Mcdonough S."/>
            <person name="Mcghee T."/>
            <person name="Meldrim J."/>
            <person name="Meneus L."/>
            <person name="Mesirov J."/>
            <person name="Mihalev A."/>
            <person name="Mihova T."/>
            <person name="Mikkelsen T."/>
            <person name="Mlenga V."/>
            <person name="Moru K."/>
            <person name="Mozes J."/>
            <person name="Mulrain L."/>
            <person name="Munson G."/>
            <person name="Naylor J."/>
            <person name="Newes C."/>
            <person name="Nguyen C."/>
            <person name="Nguyen N."/>
            <person name="Nguyen T."/>
            <person name="Nicol R."/>
            <person name="Nielsen C."/>
            <person name="Nizzari M."/>
            <person name="Norbu C."/>
            <person name="Norbu N."/>
            <person name="O'donnell P."/>
            <person name="Okoawo O."/>
            <person name="O'leary S."/>
            <person name="Omotosho B."/>
            <person name="O'neill K."/>
            <person name="Osman S."/>
            <person name="Parker S."/>
            <person name="Perrin D."/>
            <person name="Phunkhang P."/>
            <person name="Piqani B."/>
            <person name="Purcell S."/>
            <person name="Rachupka T."/>
            <person name="Ramasamy U."/>
            <person name="Rameau R."/>
            <person name="Ray V."/>
            <person name="Raymond C."/>
            <person name="Retta R."/>
            <person name="Richardson S."/>
            <person name="Rise C."/>
            <person name="Rodriguez J."/>
            <person name="Rogers J."/>
            <person name="Rogov P."/>
            <person name="Rutman M."/>
            <person name="Schupbach R."/>
            <person name="Seaman C."/>
            <person name="Settipalli S."/>
            <person name="Sharpe T."/>
            <person name="Sheridan J."/>
            <person name="Sherpa N."/>
            <person name="Shi J."/>
            <person name="Smirnov S."/>
            <person name="Smith C."/>
            <person name="Sougnez C."/>
            <person name="Spencer B."/>
            <person name="Stalker J."/>
            <person name="Stange-thomann N."/>
            <person name="Stavropoulos S."/>
            <person name="Stetson K."/>
            <person name="Stone C."/>
            <person name="Stone S."/>
            <person name="Stubbs M."/>
            <person name="Talamas J."/>
            <person name="Tchuinga P."/>
            <person name="Tenzing P."/>
            <person name="Tesfaye S."/>
            <person name="Theodore J."/>
            <person name="Thoulutsang Y."/>
            <person name="Topham K."/>
            <person name="Towey S."/>
            <person name="Tsamla T."/>
            <person name="Tsomo N."/>
            <person name="Vallee D."/>
            <person name="Vassiliev H."/>
            <person name="Venkataraman V."/>
            <person name="Vinson J."/>
            <person name="Vo A."/>
            <person name="Wade C."/>
            <person name="Wang S."/>
            <person name="Wangchuk T."/>
            <person name="Wangdi T."/>
            <person name="Whittaker C."/>
            <person name="Wilkinson J."/>
            <person name="Wu Y."/>
            <person name="Wyman D."/>
            <person name="Yadav S."/>
            <person name="Yang S."/>
            <person name="Yang X."/>
            <person name="Yeager S."/>
            <person name="Yee E."/>
            <person name="Young G."/>
            <person name="Zainoun J."/>
            <person name="Zembeck L."/>
            <person name="Zimmer A."/>
            <person name="Zody M."/>
            <person name="Lander E."/>
        </authorList>
    </citation>
    <scope>NUCLEOTIDE SEQUENCE [LARGE SCALE GENOMIC DNA]</scope>
</reference>
<dbReference type="HOGENOM" id="CLU_2518262_0_0_1"/>
<dbReference type="InterPro" id="IPR019141">
    <property type="entry name" value="DUF2045"/>
</dbReference>
<protein>
    <submittedName>
        <fullName evidence="2">Uncharacterized protein</fullName>
    </submittedName>
</protein>
<dbReference type="Pfam" id="PF09741">
    <property type="entry name" value="DUF2045"/>
    <property type="match status" value="1"/>
</dbReference>
<evidence type="ECO:0000313" key="3">
    <source>
        <dbReference type="Proteomes" id="UP000007875"/>
    </source>
</evidence>
<dbReference type="Ensembl" id="ENSCSAVT00000005637.1">
    <property type="protein sequence ID" value="ENSCSAVP00000005563.1"/>
    <property type="gene ID" value="ENSCSAVG00000003320.1"/>
</dbReference>
<dbReference type="Proteomes" id="UP000007875">
    <property type="component" value="Unassembled WGS sequence"/>
</dbReference>